<dbReference type="SUPFAM" id="SSF56112">
    <property type="entry name" value="Protein kinase-like (PK-like)"/>
    <property type="match status" value="1"/>
</dbReference>
<evidence type="ECO:0000256" key="4">
    <source>
        <dbReference type="ARBA" id="ARBA00022777"/>
    </source>
</evidence>
<proteinExistence type="inferred from homology"/>
<evidence type="ECO:0000256" key="7">
    <source>
        <dbReference type="RuleBase" id="RU000304"/>
    </source>
</evidence>
<dbReference type="PROSITE" id="PS50011">
    <property type="entry name" value="PROTEIN_KINASE_DOM"/>
    <property type="match status" value="1"/>
</dbReference>
<dbReference type="GO" id="GO:0005524">
    <property type="term" value="F:ATP binding"/>
    <property type="evidence" value="ECO:0007669"/>
    <property type="project" value="UniProtKB-UniRule"/>
</dbReference>
<evidence type="ECO:0000313" key="10">
    <source>
        <dbReference type="Proteomes" id="UP000054107"/>
    </source>
</evidence>
<sequence>MVHQDTYWSQLSASMVDKVVGQEFQLLEVLGHGAYGCLFLGQSLVDSSYVAVKVLTKSGLDHQQQKLQQLEIDIQTSLKHPNLLALHRSIQDDDYIYMVMELCDQGDLFDYVIRDQDENFVREEHVVKKFFSQILDGVERMHANGVYHRDLKLENILLKCENDDDEDDLTCKVADFGLATRERYSMEFGCGSTSYLAPEHFDDDKQTELVPYDAAASDSWSLGVLLLALMFGRNPWQEASSADAAFTEFKRSPSMLKEQLFPELSSATYRLLASILAVDGADRPSISDIKERFLSIDRLYVDEDDDFYVSEIKKESPVSIPTVSTKYADITSFDSAFFSGGTGSSWSDMVEEDEEEAALSKSIDFSSNHKQPQACFTQYDDEDTDMFVHSGEKESWWL</sequence>
<evidence type="ECO:0000256" key="6">
    <source>
        <dbReference type="PROSITE-ProRule" id="PRU10141"/>
    </source>
</evidence>
<reference evidence="9 10" key="1">
    <citation type="submission" date="2014-09" db="EMBL/GenBank/DDBJ databases">
        <authorList>
            <person name="Ellenberger Sabrina"/>
        </authorList>
    </citation>
    <scope>NUCLEOTIDE SEQUENCE [LARGE SCALE GENOMIC DNA]</scope>
    <source>
        <strain evidence="9 10">CBS 412.66</strain>
    </source>
</reference>
<dbReference type="PROSITE" id="PS00107">
    <property type="entry name" value="PROTEIN_KINASE_ATP"/>
    <property type="match status" value="1"/>
</dbReference>
<dbReference type="Proteomes" id="UP000054107">
    <property type="component" value="Unassembled WGS sequence"/>
</dbReference>
<dbReference type="GO" id="GO:0000045">
    <property type="term" value="P:autophagosome assembly"/>
    <property type="evidence" value="ECO:0007669"/>
    <property type="project" value="TreeGrafter"/>
</dbReference>
<evidence type="ECO:0000256" key="5">
    <source>
        <dbReference type="ARBA" id="ARBA00022840"/>
    </source>
</evidence>
<dbReference type="AlphaFoldDB" id="A0A0B7NFE0"/>
<dbReference type="InterPro" id="IPR017441">
    <property type="entry name" value="Protein_kinase_ATP_BS"/>
</dbReference>
<evidence type="ECO:0000313" key="9">
    <source>
        <dbReference type="EMBL" id="CEP13661.1"/>
    </source>
</evidence>
<dbReference type="GO" id="GO:0005776">
    <property type="term" value="C:autophagosome"/>
    <property type="evidence" value="ECO:0007669"/>
    <property type="project" value="TreeGrafter"/>
</dbReference>
<evidence type="ECO:0000259" key="8">
    <source>
        <dbReference type="PROSITE" id="PS50011"/>
    </source>
</evidence>
<dbReference type="Pfam" id="PF00069">
    <property type="entry name" value="Pkinase"/>
    <property type="match status" value="1"/>
</dbReference>
<gene>
    <name evidence="9" type="primary">PARPA_07781.1 scaffold 30457</name>
</gene>
<dbReference type="OrthoDB" id="541276at2759"/>
<dbReference type="PROSITE" id="PS00108">
    <property type="entry name" value="PROTEIN_KINASE_ST"/>
    <property type="match status" value="1"/>
</dbReference>
<dbReference type="FunFam" id="3.30.200.20:FF:000042">
    <property type="entry name" value="Aurora kinase A"/>
    <property type="match status" value="1"/>
</dbReference>
<keyword evidence="7" id="KW-0723">Serine/threonine-protein kinase</keyword>
<dbReference type="EMBL" id="LN730391">
    <property type="protein sequence ID" value="CEP13661.1"/>
    <property type="molecule type" value="Genomic_DNA"/>
</dbReference>
<dbReference type="PANTHER" id="PTHR24348">
    <property type="entry name" value="SERINE/THREONINE-PROTEIN KINASE UNC-51-RELATED"/>
    <property type="match status" value="1"/>
</dbReference>
<dbReference type="GO" id="GO:0016020">
    <property type="term" value="C:membrane"/>
    <property type="evidence" value="ECO:0007669"/>
    <property type="project" value="TreeGrafter"/>
</dbReference>
<dbReference type="InterPro" id="IPR000719">
    <property type="entry name" value="Prot_kinase_dom"/>
</dbReference>
<dbReference type="InterPro" id="IPR008271">
    <property type="entry name" value="Ser/Thr_kinase_AS"/>
</dbReference>
<evidence type="ECO:0000256" key="1">
    <source>
        <dbReference type="ARBA" id="ARBA00012513"/>
    </source>
</evidence>
<feature type="domain" description="Protein kinase" evidence="8">
    <location>
        <begin position="24"/>
        <end position="294"/>
    </location>
</feature>
<comment type="similarity">
    <text evidence="7">Belongs to the protein kinase superfamily.</text>
</comment>
<name>A0A0B7NFE0_9FUNG</name>
<evidence type="ECO:0000256" key="3">
    <source>
        <dbReference type="ARBA" id="ARBA00022741"/>
    </source>
</evidence>
<organism evidence="9 10">
    <name type="scientific">Parasitella parasitica</name>
    <dbReference type="NCBI Taxonomy" id="35722"/>
    <lineage>
        <taxon>Eukaryota</taxon>
        <taxon>Fungi</taxon>
        <taxon>Fungi incertae sedis</taxon>
        <taxon>Mucoromycota</taxon>
        <taxon>Mucoromycotina</taxon>
        <taxon>Mucoromycetes</taxon>
        <taxon>Mucorales</taxon>
        <taxon>Mucorineae</taxon>
        <taxon>Mucoraceae</taxon>
        <taxon>Parasitella</taxon>
    </lineage>
</organism>
<keyword evidence="2" id="KW-0808">Transferase</keyword>
<dbReference type="GO" id="GO:0000407">
    <property type="term" value="C:phagophore assembly site"/>
    <property type="evidence" value="ECO:0007669"/>
    <property type="project" value="TreeGrafter"/>
</dbReference>
<dbReference type="STRING" id="35722.A0A0B7NFE0"/>
<keyword evidence="3 6" id="KW-0547">Nucleotide-binding</keyword>
<evidence type="ECO:0000256" key="2">
    <source>
        <dbReference type="ARBA" id="ARBA00022679"/>
    </source>
</evidence>
<keyword evidence="5 6" id="KW-0067">ATP-binding</keyword>
<dbReference type="GO" id="GO:0010506">
    <property type="term" value="P:regulation of autophagy"/>
    <property type="evidence" value="ECO:0007669"/>
    <property type="project" value="InterPro"/>
</dbReference>
<dbReference type="GO" id="GO:0005829">
    <property type="term" value="C:cytosol"/>
    <property type="evidence" value="ECO:0007669"/>
    <property type="project" value="TreeGrafter"/>
</dbReference>
<dbReference type="GO" id="GO:0004674">
    <property type="term" value="F:protein serine/threonine kinase activity"/>
    <property type="evidence" value="ECO:0007669"/>
    <property type="project" value="UniProtKB-KW"/>
</dbReference>
<protein>
    <recommendedName>
        <fullName evidence="1">non-specific serine/threonine protein kinase</fullName>
        <ecNumber evidence="1">2.7.11.1</ecNumber>
    </recommendedName>
</protein>
<keyword evidence="10" id="KW-1185">Reference proteome</keyword>
<dbReference type="Gene3D" id="1.10.510.10">
    <property type="entry name" value="Transferase(Phosphotransferase) domain 1"/>
    <property type="match status" value="1"/>
</dbReference>
<dbReference type="InterPro" id="IPR011009">
    <property type="entry name" value="Kinase-like_dom_sf"/>
</dbReference>
<dbReference type="PANTHER" id="PTHR24348:SF22">
    <property type="entry name" value="NON-SPECIFIC SERINE_THREONINE PROTEIN KINASE"/>
    <property type="match status" value="1"/>
</dbReference>
<dbReference type="SMART" id="SM00220">
    <property type="entry name" value="S_TKc"/>
    <property type="match status" value="1"/>
</dbReference>
<dbReference type="InterPro" id="IPR045269">
    <property type="entry name" value="Atg1-like"/>
</dbReference>
<accession>A0A0B7NFE0</accession>
<feature type="binding site" evidence="6">
    <location>
        <position position="53"/>
    </location>
    <ligand>
        <name>ATP</name>
        <dbReference type="ChEBI" id="CHEBI:30616"/>
    </ligand>
</feature>
<dbReference type="EC" id="2.7.11.1" evidence="1"/>
<keyword evidence="4" id="KW-0418">Kinase</keyword>